<sequence>MDTVISTAKPPSLLQAVLEGFIDGVLILSEQGEWIHANDRARHICDQLTKGIAQPDRVPQEIWRACQCLIGSLNLYPNKALTIEDEITTGQADSYRVRAQWLTLERFQRPCLLITLEDRLQSVQQAAIGEGQRYGLTPRELEVWLRYRAGYSYKAIAAELYITHNTVKKHMKNIHAKRQIVMAIAD</sequence>
<dbReference type="PROSITE" id="PS00622">
    <property type="entry name" value="HTH_LUXR_1"/>
    <property type="match status" value="1"/>
</dbReference>
<evidence type="ECO:0000259" key="4">
    <source>
        <dbReference type="PROSITE" id="PS00622"/>
    </source>
</evidence>
<protein>
    <submittedName>
        <fullName evidence="5">Helix-turn-helix transcriptional regulator</fullName>
    </submittedName>
</protein>
<keyword evidence="3" id="KW-0804">Transcription</keyword>
<accession>A0ABV0KEB5</accession>
<evidence type="ECO:0000256" key="3">
    <source>
        <dbReference type="ARBA" id="ARBA00023163"/>
    </source>
</evidence>
<proteinExistence type="predicted"/>
<dbReference type="CDD" id="cd06170">
    <property type="entry name" value="LuxR_C_like"/>
    <property type="match status" value="1"/>
</dbReference>
<feature type="domain" description="HTH luxR-type" evidence="4">
    <location>
        <begin position="150"/>
        <end position="177"/>
    </location>
</feature>
<dbReference type="SMART" id="SM00421">
    <property type="entry name" value="HTH_LUXR"/>
    <property type="match status" value="1"/>
</dbReference>
<dbReference type="Pfam" id="PF00196">
    <property type="entry name" value="GerE"/>
    <property type="match status" value="1"/>
</dbReference>
<dbReference type="Gene3D" id="1.10.10.10">
    <property type="entry name" value="Winged helix-like DNA-binding domain superfamily/Winged helix DNA-binding domain"/>
    <property type="match status" value="1"/>
</dbReference>
<dbReference type="InterPro" id="IPR036388">
    <property type="entry name" value="WH-like_DNA-bd_sf"/>
</dbReference>
<gene>
    <name evidence="5" type="ORF">NDI38_03950</name>
</gene>
<dbReference type="InterPro" id="IPR016032">
    <property type="entry name" value="Sig_transdc_resp-reg_C-effctor"/>
</dbReference>
<keyword evidence="2" id="KW-0238">DNA-binding</keyword>
<dbReference type="EMBL" id="JAMPLM010000002">
    <property type="protein sequence ID" value="MEP1057578.1"/>
    <property type="molecule type" value="Genomic_DNA"/>
</dbReference>
<dbReference type="PRINTS" id="PR00038">
    <property type="entry name" value="HTHLUXR"/>
</dbReference>
<name>A0ABV0KEB5_9CYAN</name>
<dbReference type="Proteomes" id="UP001476950">
    <property type="component" value="Unassembled WGS sequence"/>
</dbReference>
<organism evidence="5 6">
    <name type="scientific">Stenomitos frigidus AS-A4</name>
    <dbReference type="NCBI Taxonomy" id="2933935"/>
    <lineage>
        <taxon>Bacteria</taxon>
        <taxon>Bacillati</taxon>
        <taxon>Cyanobacteriota</taxon>
        <taxon>Cyanophyceae</taxon>
        <taxon>Leptolyngbyales</taxon>
        <taxon>Leptolyngbyaceae</taxon>
        <taxon>Stenomitos</taxon>
    </lineage>
</organism>
<keyword evidence="6" id="KW-1185">Reference proteome</keyword>
<dbReference type="InterPro" id="IPR000792">
    <property type="entry name" value="Tscrpt_reg_LuxR_C"/>
</dbReference>
<evidence type="ECO:0000256" key="1">
    <source>
        <dbReference type="ARBA" id="ARBA00023015"/>
    </source>
</evidence>
<dbReference type="RefSeq" id="WP_190450520.1">
    <property type="nucleotide sequence ID" value="NZ_JAMPLM010000002.1"/>
</dbReference>
<dbReference type="SUPFAM" id="SSF46894">
    <property type="entry name" value="C-terminal effector domain of the bipartite response regulators"/>
    <property type="match status" value="1"/>
</dbReference>
<evidence type="ECO:0000256" key="2">
    <source>
        <dbReference type="ARBA" id="ARBA00023125"/>
    </source>
</evidence>
<evidence type="ECO:0000313" key="6">
    <source>
        <dbReference type="Proteomes" id="UP001476950"/>
    </source>
</evidence>
<reference evidence="5 6" key="1">
    <citation type="submission" date="2022-04" db="EMBL/GenBank/DDBJ databases">
        <title>Positive selection, recombination, and allopatry shape intraspecific diversity of widespread and dominant cyanobacteria.</title>
        <authorList>
            <person name="Wei J."/>
            <person name="Shu W."/>
            <person name="Hu C."/>
        </authorList>
    </citation>
    <scope>NUCLEOTIDE SEQUENCE [LARGE SCALE GENOMIC DNA]</scope>
    <source>
        <strain evidence="5 6">AS-A4</strain>
    </source>
</reference>
<keyword evidence="1" id="KW-0805">Transcription regulation</keyword>
<dbReference type="PANTHER" id="PTHR44688">
    <property type="entry name" value="DNA-BINDING TRANSCRIPTIONAL ACTIVATOR DEVR_DOSR"/>
    <property type="match status" value="1"/>
</dbReference>
<dbReference type="PANTHER" id="PTHR44688:SF16">
    <property type="entry name" value="DNA-BINDING TRANSCRIPTIONAL ACTIVATOR DEVR_DOSR"/>
    <property type="match status" value="1"/>
</dbReference>
<comment type="caution">
    <text evidence="5">The sequence shown here is derived from an EMBL/GenBank/DDBJ whole genome shotgun (WGS) entry which is preliminary data.</text>
</comment>
<evidence type="ECO:0000313" key="5">
    <source>
        <dbReference type="EMBL" id="MEP1057578.1"/>
    </source>
</evidence>